<evidence type="ECO:0000256" key="4">
    <source>
        <dbReference type="ARBA" id="ARBA00022989"/>
    </source>
</evidence>
<feature type="transmembrane region" description="Helical" evidence="6">
    <location>
        <begin position="182"/>
        <end position="204"/>
    </location>
</feature>
<name>A0ABU9AI11_PSEA5</name>
<dbReference type="PANTHER" id="PTHR30086:SF20">
    <property type="entry name" value="ARGININE EXPORTER PROTEIN ARGO-RELATED"/>
    <property type="match status" value="1"/>
</dbReference>
<keyword evidence="3 6" id="KW-0812">Transmembrane</keyword>
<evidence type="ECO:0000256" key="6">
    <source>
        <dbReference type="SAM" id="Phobius"/>
    </source>
</evidence>
<feature type="transmembrane region" description="Helical" evidence="6">
    <location>
        <begin position="41"/>
        <end position="63"/>
    </location>
</feature>
<feature type="transmembrane region" description="Helical" evidence="6">
    <location>
        <begin position="70"/>
        <end position="90"/>
    </location>
</feature>
<keyword evidence="2" id="KW-1003">Cell membrane</keyword>
<proteinExistence type="predicted"/>
<feature type="transmembrane region" description="Helical" evidence="6">
    <location>
        <begin position="143"/>
        <end position="162"/>
    </location>
</feature>
<comment type="subcellular location">
    <subcellularLocation>
        <location evidence="1">Cell membrane</location>
        <topology evidence="1">Multi-pass membrane protein</topology>
    </subcellularLocation>
</comment>
<evidence type="ECO:0000313" key="7">
    <source>
        <dbReference type="EMBL" id="MEK6465212.1"/>
    </source>
</evidence>
<evidence type="ECO:0000256" key="1">
    <source>
        <dbReference type="ARBA" id="ARBA00004651"/>
    </source>
</evidence>
<dbReference type="Pfam" id="PF01810">
    <property type="entry name" value="LysE"/>
    <property type="match status" value="1"/>
</dbReference>
<protein>
    <submittedName>
        <fullName evidence="7">LysE family transporter</fullName>
    </submittedName>
</protein>
<dbReference type="EMBL" id="JBBPIX010000007">
    <property type="protein sequence ID" value="MEK6465212.1"/>
    <property type="molecule type" value="Genomic_DNA"/>
</dbReference>
<dbReference type="RefSeq" id="WP_346108195.1">
    <property type="nucleotide sequence ID" value="NZ_BAAAOD010000084.1"/>
</dbReference>
<keyword evidence="8" id="KW-1185">Reference proteome</keyword>
<dbReference type="InterPro" id="IPR001123">
    <property type="entry name" value="LeuE-type"/>
</dbReference>
<evidence type="ECO:0000256" key="3">
    <source>
        <dbReference type="ARBA" id="ARBA00022692"/>
    </source>
</evidence>
<sequence>MPIGSVLGFSGLSLLLVLTPGTDWAYMIRAGLRGRTVLPSLAGLLSGHLALAALVAAGIAAVVARRPEVLTVLTAVGAAYLLVLGATTLLRPAGPAAAAVDRGGSGLGDLVRGAGVSGLNPKALLLFLALLPQFTDPAAAVPVGGQILLLGLVHVLGCALVYTGVGVGARTVLAARPAAARVVSRVAGAAMVTLGAVLLASQFITV</sequence>
<reference evidence="7 8" key="1">
    <citation type="submission" date="2024-03" db="EMBL/GenBank/DDBJ databases">
        <title>Draft genome sequence of Pseudonocardia carboxydivorans JCM 14827.</title>
        <authorList>
            <person name="Duangmal K."/>
        </authorList>
    </citation>
    <scope>NUCLEOTIDE SEQUENCE [LARGE SCALE GENOMIC DNA]</scope>
    <source>
        <strain evidence="7 8">JCM 14827</strain>
    </source>
</reference>
<evidence type="ECO:0000313" key="8">
    <source>
        <dbReference type="Proteomes" id="UP001367513"/>
    </source>
</evidence>
<accession>A0ABU9AI11</accession>
<organism evidence="7 8">
    <name type="scientific">Pseudonocardia alni subsp. carboxydivorans</name>
    <dbReference type="NCBI Taxonomy" id="415010"/>
    <lineage>
        <taxon>Bacteria</taxon>
        <taxon>Bacillati</taxon>
        <taxon>Actinomycetota</taxon>
        <taxon>Actinomycetes</taxon>
        <taxon>Pseudonocardiales</taxon>
        <taxon>Pseudonocardiaceae</taxon>
        <taxon>Pseudonocardia</taxon>
    </lineage>
</organism>
<keyword evidence="4 6" id="KW-1133">Transmembrane helix</keyword>
<dbReference type="PANTHER" id="PTHR30086">
    <property type="entry name" value="ARGININE EXPORTER PROTEIN ARGO"/>
    <property type="match status" value="1"/>
</dbReference>
<comment type="caution">
    <text evidence="7">The sequence shown here is derived from an EMBL/GenBank/DDBJ whole genome shotgun (WGS) entry which is preliminary data.</text>
</comment>
<evidence type="ECO:0000256" key="2">
    <source>
        <dbReference type="ARBA" id="ARBA00022475"/>
    </source>
</evidence>
<dbReference type="Proteomes" id="UP001367513">
    <property type="component" value="Unassembled WGS sequence"/>
</dbReference>
<gene>
    <name evidence="7" type="ORF">WG925_15800</name>
</gene>
<keyword evidence="5 6" id="KW-0472">Membrane</keyword>
<evidence type="ECO:0000256" key="5">
    <source>
        <dbReference type="ARBA" id="ARBA00023136"/>
    </source>
</evidence>